<dbReference type="PROSITE" id="PS51352">
    <property type="entry name" value="THIOREDOXIN_2"/>
    <property type="match status" value="1"/>
</dbReference>
<dbReference type="CDD" id="cd02966">
    <property type="entry name" value="TlpA_like_family"/>
    <property type="match status" value="1"/>
</dbReference>
<dbReference type="Pfam" id="PF00578">
    <property type="entry name" value="AhpC-TSA"/>
    <property type="match status" value="1"/>
</dbReference>
<name>A0ABS6ENJ5_9CLOT</name>
<dbReference type="Proteomes" id="UP000726170">
    <property type="component" value="Unassembled WGS sequence"/>
</dbReference>
<accession>A0ABS6ENJ5</accession>
<evidence type="ECO:0000313" key="2">
    <source>
        <dbReference type="EMBL" id="MBU5486337.1"/>
    </source>
</evidence>
<dbReference type="RefSeq" id="WP_216440940.1">
    <property type="nucleotide sequence ID" value="NZ_JAHLQF010000005.1"/>
</dbReference>
<evidence type="ECO:0000313" key="3">
    <source>
        <dbReference type="Proteomes" id="UP000726170"/>
    </source>
</evidence>
<keyword evidence="3" id="KW-1185">Reference proteome</keyword>
<comment type="caution">
    <text evidence="2">The sequence shown here is derived from an EMBL/GenBank/DDBJ whole genome shotgun (WGS) entry which is preliminary data.</text>
</comment>
<dbReference type="InterPro" id="IPR050553">
    <property type="entry name" value="Thioredoxin_ResA/DsbE_sf"/>
</dbReference>
<dbReference type="InterPro" id="IPR013766">
    <property type="entry name" value="Thioredoxin_domain"/>
</dbReference>
<feature type="domain" description="Thioredoxin" evidence="1">
    <location>
        <begin position="55"/>
        <end position="192"/>
    </location>
</feature>
<dbReference type="PANTHER" id="PTHR42852:SF13">
    <property type="entry name" value="PROTEIN DIPZ"/>
    <property type="match status" value="1"/>
</dbReference>
<gene>
    <name evidence="2" type="ORF">KQI86_18670</name>
</gene>
<protein>
    <submittedName>
        <fullName evidence="2">Redoxin domain-containing protein</fullName>
    </submittedName>
</protein>
<evidence type="ECO:0000259" key="1">
    <source>
        <dbReference type="PROSITE" id="PS51352"/>
    </source>
</evidence>
<sequence>MKRKQLIISILILLIVVSVVVVNYNSKKNLQTNDIKVEDKVAEKDKQEDKQEGKEPKKIEAIDFKLQDLEGKEISLSEFKGKKVFLNFWASWCGPCKAEMPHMQTLYEETKDKDIVILAVNVGESKDKVKSFIEKNKYTFPILLDMNQEVATQYGIAAFPTSFFIDEEGYVYNGIQGQMDLDMMREQLMIKK</sequence>
<dbReference type="PANTHER" id="PTHR42852">
    <property type="entry name" value="THIOL:DISULFIDE INTERCHANGE PROTEIN DSBE"/>
    <property type="match status" value="1"/>
</dbReference>
<proteinExistence type="predicted"/>
<dbReference type="PROSITE" id="PS00194">
    <property type="entry name" value="THIOREDOXIN_1"/>
    <property type="match status" value="1"/>
</dbReference>
<reference evidence="2 3" key="1">
    <citation type="submission" date="2021-06" db="EMBL/GenBank/DDBJ databases">
        <authorList>
            <person name="Sun Q."/>
            <person name="Li D."/>
        </authorList>
    </citation>
    <scope>NUCLEOTIDE SEQUENCE [LARGE SCALE GENOMIC DNA]</scope>
    <source>
        <strain evidence="2 3">MSJ-11</strain>
    </source>
</reference>
<dbReference type="InterPro" id="IPR000866">
    <property type="entry name" value="AhpC/TSA"/>
</dbReference>
<organism evidence="2 3">
    <name type="scientific">Clostridium mobile</name>
    <dbReference type="NCBI Taxonomy" id="2841512"/>
    <lineage>
        <taxon>Bacteria</taxon>
        <taxon>Bacillati</taxon>
        <taxon>Bacillota</taxon>
        <taxon>Clostridia</taxon>
        <taxon>Eubacteriales</taxon>
        <taxon>Clostridiaceae</taxon>
        <taxon>Clostridium</taxon>
    </lineage>
</organism>
<dbReference type="EMBL" id="JAHLQF010000005">
    <property type="protein sequence ID" value="MBU5486337.1"/>
    <property type="molecule type" value="Genomic_DNA"/>
</dbReference>
<dbReference type="InterPro" id="IPR017937">
    <property type="entry name" value="Thioredoxin_CS"/>
</dbReference>